<dbReference type="Pfam" id="PF00091">
    <property type="entry name" value="Tubulin"/>
    <property type="match status" value="1"/>
</dbReference>
<dbReference type="InterPro" id="IPR036525">
    <property type="entry name" value="Tubulin/FtsZ_GTPase_sf"/>
</dbReference>
<dbReference type="GO" id="GO:0043093">
    <property type="term" value="P:FtsZ-dependent cytokinesis"/>
    <property type="evidence" value="ECO:0007669"/>
    <property type="project" value="UniProtKB-UniRule"/>
</dbReference>
<dbReference type="InterPro" id="IPR024757">
    <property type="entry name" value="FtsZ_C"/>
</dbReference>
<reference evidence="10 11" key="1">
    <citation type="submission" date="2016-10" db="EMBL/GenBank/DDBJ databases">
        <authorList>
            <person name="de Groot N.N."/>
        </authorList>
    </citation>
    <scope>NUCLEOTIDE SEQUENCE [LARGE SCALE GENOMIC DNA]</scope>
    <source>
        <strain evidence="10 11">B25</strain>
    </source>
</reference>
<evidence type="ECO:0000256" key="4">
    <source>
        <dbReference type="HAMAP-Rule" id="MF_00909"/>
    </source>
</evidence>
<dbReference type="Gene3D" id="3.40.50.1440">
    <property type="entry name" value="Tubulin/FtsZ, GTPase domain"/>
    <property type="match status" value="1"/>
</dbReference>
<dbReference type="CDD" id="cd02201">
    <property type="entry name" value="FtsZ_type1"/>
    <property type="match status" value="1"/>
</dbReference>
<feature type="binding site" evidence="4">
    <location>
        <position position="156"/>
    </location>
    <ligand>
        <name>GTP</name>
        <dbReference type="ChEBI" id="CHEBI:37565"/>
    </ligand>
</feature>
<evidence type="ECO:0000256" key="2">
    <source>
        <dbReference type="ARBA" id="ARBA00022741"/>
    </source>
</evidence>
<dbReference type="SUPFAM" id="SSF55307">
    <property type="entry name" value="Tubulin C-terminal domain-like"/>
    <property type="match status" value="1"/>
</dbReference>
<dbReference type="EMBL" id="FOFU01000001">
    <property type="protein sequence ID" value="SEP70650.1"/>
    <property type="molecule type" value="Genomic_DNA"/>
</dbReference>
<keyword evidence="4" id="KW-0963">Cytoplasm</keyword>
<keyword evidence="4 6" id="KW-0717">Septation</keyword>
<dbReference type="InterPro" id="IPR003008">
    <property type="entry name" value="Tubulin_FtsZ_GTPase"/>
</dbReference>
<keyword evidence="3 4" id="KW-0342">GTP-binding</keyword>
<keyword evidence="4 6" id="KW-0131">Cell cycle</keyword>
<evidence type="ECO:0000259" key="9">
    <source>
        <dbReference type="SMART" id="SM00865"/>
    </source>
</evidence>
<organism evidence="10 11">
    <name type="scientific">Treponema bryantii</name>
    <dbReference type="NCBI Taxonomy" id="163"/>
    <lineage>
        <taxon>Bacteria</taxon>
        <taxon>Pseudomonadati</taxon>
        <taxon>Spirochaetota</taxon>
        <taxon>Spirochaetia</taxon>
        <taxon>Spirochaetales</taxon>
        <taxon>Treponemataceae</taxon>
        <taxon>Treponema</taxon>
    </lineage>
</organism>
<dbReference type="GO" id="GO:0005737">
    <property type="term" value="C:cytoplasm"/>
    <property type="evidence" value="ECO:0007669"/>
    <property type="project" value="UniProtKB-SubCell"/>
</dbReference>
<dbReference type="PANTHER" id="PTHR30314">
    <property type="entry name" value="CELL DIVISION PROTEIN FTSZ-RELATED"/>
    <property type="match status" value="1"/>
</dbReference>
<dbReference type="GO" id="GO:0000917">
    <property type="term" value="P:division septum assembly"/>
    <property type="evidence" value="ECO:0007669"/>
    <property type="project" value="UniProtKB-KW"/>
</dbReference>
<dbReference type="InterPro" id="IPR000158">
    <property type="entry name" value="Cell_div_FtsZ"/>
</dbReference>
<dbReference type="OrthoDB" id="9813375at2"/>
<evidence type="ECO:0000313" key="10">
    <source>
        <dbReference type="EMBL" id="SEP70650.1"/>
    </source>
</evidence>
<feature type="compositionally biased region" description="Low complexity" evidence="7">
    <location>
        <begin position="411"/>
        <end position="424"/>
    </location>
</feature>
<dbReference type="Pfam" id="PF12327">
    <property type="entry name" value="FtsZ_C"/>
    <property type="match status" value="1"/>
</dbReference>
<dbReference type="FunFam" id="3.40.50.1440:FF:000001">
    <property type="entry name" value="Cell division protein FtsZ"/>
    <property type="match status" value="1"/>
</dbReference>
<dbReference type="RefSeq" id="WP_074640020.1">
    <property type="nucleotide sequence ID" value="NZ_AP025286.1"/>
</dbReference>
<feature type="binding site" evidence="4">
    <location>
        <position position="200"/>
    </location>
    <ligand>
        <name>GTP</name>
        <dbReference type="ChEBI" id="CHEBI:37565"/>
    </ligand>
</feature>
<evidence type="ECO:0000256" key="1">
    <source>
        <dbReference type="ARBA" id="ARBA00009690"/>
    </source>
</evidence>
<dbReference type="InterPro" id="IPR018316">
    <property type="entry name" value="Tubulin/FtsZ_2-layer-sand-dom"/>
</dbReference>
<feature type="binding site" evidence="4">
    <location>
        <begin position="121"/>
        <end position="123"/>
    </location>
    <ligand>
        <name>GTP</name>
        <dbReference type="ChEBI" id="CHEBI:37565"/>
    </ligand>
</feature>
<feature type="domain" description="Tubulin/FtsZ 2-layer sandwich" evidence="9">
    <location>
        <begin position="220"/>
        <end position="338"/>
    </location>
</feature>
<comment type="subcellular location">
    <subcellularLocation>
        <location evidence="4">Cytoplasm</location>
    </subcellularLocation>
    <text evidence="4">Assembles at midcell at the inner surface of the cytoplasmic membrane.</text>
</comment>
<proteinExistence type="inferred from homology"/>
<dbReference type="Proteomes" id="UP000182360">
    <property type="component" value="Unassembled WGS sequence"/>
</dbReference>
<evidence type="ECO:0000313" key="11">
    <source>
        <dbReference type="Proteomes" id="UP000182360"/>
    </source>
</evidence>
<feature type="domain" description="Tubulin/FtsZ GTPase" evidence="8">
    <location>
        <begin position="26"/>
        <end position="218"/>
    </location>
</feature>
<evidence type="ECO:0000256" key="7">
    <source>
        <dbReference type="SAM" id="MobiDB-lite"/>
    </source>
</evidence>
<dbReference type="GO" id="GO:0051258">
    <property type="term" value="P:protein polymerization"/>
    <property type="evidence" value="ECO:0007669"/>
    <property type="project" value="UniProtKB-UniRule"/>
</dbReference>
<dbReference type="InterPro" id="IPR008280">
    <property type="entry name" value="Tub_FtsZ_C"/>
</dbReference>
<dbReference type="InterPro" id="IPR045061">
    <property type="entry name" value="FtsZ/CetZ"/>
</dbReference>
<dbReference type="PROSITE" id="PS01134">
    <property type="entry name" value="FTSZ_1"/>
    <property type="match status" value="1"/>
</dbReference>
<comment type="similarity">
    <text evidence="1 4 6">Belongs to the FtsZ family.</text>
</comment>
<dbReference type="GO" id="GO:0032153">
    <property type="term" value="C:cell division site"/>
    <property type="evidence" value="ECO:0007669"/>
    <property type="project" value="UniProtKB-UniRule"/>
</dbReference>
<dbReference type="NCBIfam" id="TIGR00065">
    <property type="entry name" value="ftsZ"/>
    <property type="match status" value="1"/>
</dbReference>
<keyword evidence="4 6" id="KW-0132">Cell division</keyword>
<comment type="function">
    <text evidence="4 6">Essential cell division protein that forms a contractile ring structure (Z ring) at the future cell division site. The regulation of the ring assembly controls the timing and the location of cell division. One of the functions of the FtsZ ring is to recruit other cell division proteins to the septum to produce a new cell wall between the dividing cells. Binds GTP and shows GTPase activity.</text>
</comment>
<feature type="region of interest" description="Disordered" evidence="7">
    <location>
        <begin position="407"/>
        <end position="429"/>
    </location>
</feature>
<comment type="subunit">
    <text evidence="4">Homodimer. Polymerizes to form a dynamic ring structure in a strictly GTP-dependent manner. Interacts directly with several other division proteins.</text>
</comment>
<keyword evidence="2 4" id="KW-0547">Nucleotide-binding</keyword>
<dbReference type="PANTHER" id="PTHR30314:SF3">
    <property type="entry name" value="MITOCHONDRIAL DIVISION PROTEIN FSZA"/>
    <property type="match status" value="1"/>
</dbReference>
<dbReference type="InterPro" id="IPR020805">
    <property type="entry name" value="Cell_div_FtsZ_CS"/>
</dbReference>
<gene>
    <name evidence="4" type="primary">ftsZ</name>
    <name evidence="10" type="ORF">SAMN04487977_101175</name>
</gene>
<evidence type="ECO:0000256" key="5">
    <source>
        <dbReference type="NCBIfam" id="TIGR00065"/>
    </source>
</evidence>
<name>A0A1H9A1U8_9SPIR</name>
<dbReference type="AlphaFoldDB" id="A0A1H9A1U8"/>
<dbReference type="InterPro" id="IPR037103">
    <property type="entry name" value="Tubulin/FtsZ-like_C"/>
</dbReference>
<keyword evidence="11" id="KW-1185">Reference proteome</keyword>
<dbReference type="SMART" id="SM00864">
    <property type="entry name" value="Tubulin"/>
    <property type="match status" value="1"/>
</dbReference>
<feature type="binding site" evidence="4">
    <location>
        <begin position="34"/>
        <end position="38"/>
    </location>
    <ligand>
        <name>GTP</name>
        <dbReference type="ChEBI" id="CHEBI:37565"/>
    </ligand>
</feature>
<sequence>MGNLGISIVDDETGYEAEASGCSPTVIKVVGCGGGGSNAVNRMIFRELSNVDFIVLNTDLQALGRSRAATKLAIGQKVTKGLGAGGKPEVGEQAAEEDKELITNELRGADMVFITAGMGGGTGTGSAPVVARIAKELGCLTVAVVTTPFEFEGNVRMRQAQEGLKKLHEQVDSLIVIPNEQLFKNIDKNLTVKESFRKADEVLCQGVEGISNIITNPGDVNTDFADVRNAMAGQGNAIFGIGIGEGENRATDAAYNAIHNPMLENSKIDGAKNLLVNICASEEITLAEVGEICKIVSASADKDYNMFWGQVTQPELEGKISVTVIATGFEDTGRIAVEKQEAVPEVKSEPKPVREDTFSLNDMNSILHKTGSSTGSALGGEFVASHSIPKTPDAEKKGSLVEGIFSEENTSSSGSGSFAPPAGFIPDENDLVKPAIWNKSEYSRTIRLDD</sequence>
<dbReference type="SMART" id="SM00865">
    <property type="entry name" value="Tubulin_C"/>
    <property type="match status" value="1"/>
</dbReference>
<dbReference type="HAMAP" id="MF_00909">
    <property type="entry name" value="FtsZ"/>
    <property type="match status" value="1"/>
</dbReference>
<protein>
    <recommendedName>
        <fullName evidence="4 5">Cell division protein FtsZ</fullName>
    </recommendedName>
</protein>
<dbReference type="SUPFAM" id="SSF52490">
    <property type="entry name" value="Tubulin nucleotide-binding domain-like"/>
    <property type="match status" value="1"/>
</dbReference>
<evidence type="ECO:0000256" key="6">
    <source>
        <dbReference type="RuleBase" id="RU000631"/>
    </source>
</evidence>
<feature type="binding site" evidence="4">
    <location>
        <position position="152"/>
    </location>
    <ligand>
        <name>GTP</name>
        <dbReference type="ChEBI" id="CHEBI:37565"/>
    </ligand>
</feature>
<accession>A0A1H9A1U8</accession>
<dbReference type="PRINTS" id="PR00423">
    <property type="entry name" value="CELLDVISFTSZ"/>
</dbReference>
<dbReference type="PROSITE" id="PS01135">
    <property type="entry name" value="FTSZ_2"/>
    <property type="match status" value="1"/>
</dbReference>
<dbReference type="GO" id="GO:0003924">
    <property type="term" value="F:GTPase activity"/>
    <property type="evidence" value="ECO:0007669"/>
    <property type="project" value="UniProtKB-UniRule"/>
</dbReference>
<evidence type="ECO:0000256" key="3">
    <source>
        <dbReference type="ARBA" id="ARBA00023134"/>
    </source>
</evidence>
<dbReference type="STRING" id="163.SAMN04487775_10822"/>
<dbReference type="GO" id="GO:0005525">
    <property type="term" value="F:GTP binding"/>
    <property type="evidence" value="ECO:0007669"/>
    <property type="project" value="UniProtKB-UniRule"/>
</dbReference>
<dbReference type="Gene3D" id="3.30.1330.20">
    <property type="entry name" value="Tubulin/FtsZ, C-terminal domain"/>
    <property type="match status" value="1"/>
</dbReference>
<evidence type="ECO:0000259" key="8">
    <source>
        <dbReference type="SMART" id="SM00864"/>
    </source>
</evidence>